<proteinExistence type="predicted"/>
<accession>A0A918J9H8</accession>
<reference evidence="1 2" key="1">
    <citation type="journal article" date="2014" name="Int. J. Syst. Evol. Microbiol.">
        <title>Complete genome sequence of Corynebacterium casei LMG S-19264T (=DSM 44701T), isolated from a smear-ripened cheese.</title>
        <authorList>
            <consortium name="US DOE Joint Genome Institute (JGI-PGF)"/>
            <person name="Walter F."/>
            <person name="Albersmeier A."/>
            <person name="Kalinowski J."/>
            <person name="Ruckert C."/>
        </authorList>
    </citation>
    <scope>NUCLEOTIDE SEQUENCE [LARGE SCALE GENOMIC DNA]</scope>
    <source>
        <strain evidence="1 2">JCM 4490</strain>
    </source>
</reference>
<dbReference type="EMBL" id="BMUE01000007">
    <property type="protein sequence ID" value="GGW54891.1"/>
    <property type="molecule type" value="Genomic_DNA"/>
</dbReference>
<comment type="caution">
    <text evidence="1">The sequence shown here is derived from an EMBL/GenBank/DDBJ whole genome shotgun (WGS) entry which is preliminary data.</text>
</comment>
<organism evidence="1 2">
    <name type="scientific">Streptomyces lucensis JCM 4490</name>
    <dbReference type="NCBI Taxonomy" id="1306176"/>
    <lineage>
        <taxon>Bacteria</taxon>
        <taxon>Bacillati</taxon>
        <taxon>Actinomycetota</taxon>
        <taxon>Actinomycetes</taxon>
        <taxon>Kitasatosporales</taxon>
        <taxon>Streptomycetaceae</taxon>
        <taxon>Streptomyces</taxon>
    </lineage>
</organism>
<evidence type="ECO:0000313" key="1">
    <source>
        <dbReference type="EMBL" id="GGW54891.1"/>
    </source>
</evidence>
<dbReference type="Proteomes" id="UP000620224">
    <property type="component" value="Unassembled WGS sequence"/>
</dbReference>
<sequence>MLPPVTHVVLGPDGPCPRPARVSARVPAGPCGRPRVRDPSPDGVFPAALAVLDSGRWKAVDAVRARIGTRMPQRSA</sequence>
<gene>
    <name evidence="1" type="ORF">GCM10010503_34800</name>
</gene>
<name>A0A918J9H8_9ACTN</name>
<evidence type="ECO:0000313" key="2">
    <source>
        <dbReference type="Proteomes" id="UP000620224"/>
    </source>
</evidence>
<keyword evidence="2" id="KW-1185">Reference proteome</keyword>
<dbReference type="AlphaFoldDB" id="A0A918J9H8"/>
<protein>
    <submittedName>
        <fullName evidence="1">Uncharacterized protein</fullName>
    </submittedName>
</protein>